<evidence type="ECO:0000313" key="1">
    <source>
        <dbReference type="EMBL" id="MCI30579.1"/>
    </source>
</evidence>
<comment type="caution">
    <text evidence="1">The sequence shown here is derived from an EMBL/GenBank/DDBJ whole genome shotgun (WGS) entry which is preliminary data.</text>
</comment>
<dbReference type="EMBL" id="LXQA010180709">
    <property type="protein sequence ID" value="MCI30579.1"/>
    <property type="molecule type" value="Genomic_DNA"/>
</dbReference>
<accession>A0A392R2X2</accession>
<protein>
    <submittedName>
        <fullName evidence="1">RING/FYVE/PHD zinc finger protein</fullName>
    </submittedName>
</protein>
<keyword evidence="2" id="KW-1185">Reference proteome</keyword>
<evidence type="ECO:0000313" key="2">
    <source>
        <dbReference type="Proteomes" id="UP000265520"/>
    </source>
</evidence>
<dbReference type="AlphaFoldDB" id="A0A392R2X2"/>
<reference evidence="1 2" key="1">
    <citation type="journal article" date="2018" name="Front. Plant Sci.">
        <title>Red Clover (Trifolium pratense) and Zigzag Clover (T. medium) - A Picture of Genomic Similarities and Differences.</title>
        <authorList>
            <person name="Dluhosova J."/>
            <person name="Istvanek J."/>
            <person name="Nedelnik J."/>
            <person name="Repkova J."/>
        </authorList>
    </citation>
    <scope>NUCLEOTIDE SEQUENCE [LARGE SCALE GENOMIC DNA]</scope>
    <source>
        <strain evidence="2">cv. 10/8</strain>
        <tissue evidence="1">Leaf</tissue>
    </source>
</reference>
<name>A0A392R2X2_9FABA</name>
<sequence length="68" mass="7432">MGDHFDLLVDRLLTESTLEAALESRMRALQAASSAVNNTEVDVSLLKIGLDDVKCSGKIVECRICHDD</sequence>
<feature type="non-terminal residue" evidence="1">
    <location>
        <position position="68"/>
    </location>
</feature>
<organism evidence="1 2">
    <name type="scientific">Trifolium medium</name>
    <dbReference type="NCBI Taxonomy" id="97028"/>
    <lineage>
        <taxon>Eukaryota</taxon>
        <taxon>Viridiplantae</taxon>
        <taxon>Streptophyta</taxon>
        <taxon>Embryophyta</taxon>
        <taxon>Tracheophyta</taxon>
        <taxon>Spermatophyta</taxon>
        <taxon>Magnoliopsida</taxon>
        <taxon>eudicotyledons</taxon>
        <taxon>Gunneridae</taxon>
        <taxon>Pentapetalae</taxon>
        <taxon>rosids</taxon>
        <taxon>fabids</taxon>
        <taxon>Fabales</taxon>
        <taxon>Fabaceae</taxon>
        <taxon>Papilionoideae</taxon>
        <taxon>50 kb inversion clade</taxon>
        <taxon>NPAAA clade</taxon>
        <taxon>Hologalegina</taxon>
        <taxon>IRL clade</taxon>
        <taxon>Trifolieae</taxon>
        <taxon>Trifolium</taxon>
    </lineage>
</organism>
<dbReference type="Proteomes" id="UP000265520">
    <property type="component" value="Unassembled WGS sequence"/>
</dbReference>
<proteinExistence type="predicted"/>